<gene>
    <name evidence="1" type="ORF">J2I46_30830</name>
</gene>
<proteinExistence type="predicted"/>
<accession>A0ABS3JUY9</accession>
<organism evidence="1 2">
    <name type="scientific">Fibrella forsythiae</name>
    <dbReference type="NCBI Taxonomy" id="2817061"/>
    <lineage>
        <taxon>Bacteria</taxon>
        <taxon>Pseudomonadati</taxon>
        <taxon>Bacteroidota</taxon>
        <taxon>Cytophagia</taxon>
        <taxon>Cytophagales</taxon>
        <taxon>Spirosomataceae</taxon>
        <taxon>Fibrella</taxon>
    </lineage>
</organism>
<dbReference type="Proteomes" id="UP000664628">
    <property type="component" value="Unassembled WGS sequence"/>
</dbReference>
<dbReference type="EMBL" id="JAFMYW010000018">
    <property type="protein sequence ID" value="MBO0953009.1"/>
    <property type="molecule type" value="Genomic_DNA"/>
</dbReference>
<dbReference type="RefSeq" id="WP_207332961.1">
    <property type="nucleotide sequence ID" value="NZ_JAFMYW010000018.1"/>
</dbReference>
<name>A0ABS3JUY9_9BACT</name>
<comment type="caution">
    <text evidence="1">The sequence shown here is derived from an EMBL/GenBank/DDBJ whole genome shotgun (WGS) entry which is preliminary data.</text>
</comment>
<protein>
    <submittedName>
        <fullName evidence="1">Uncharacterized protein</fullName>
    </submittedName>
</protein>
<reference evidence="1 2" key="1">
    <citation type="submission" date="2021-03" db="EMBL/GenBank/DDBJ databases">
        <title>Fibrella sp. HMF5405 genome sequencing and assembly.</title>
        <authorList>
            <person name="Kang H."/>
            <person name="Kim H."/>
            <person name="Bae S."/>
            <person name="Joh K."/>
        </authorList>
    </citation>
    <scope>NUCLEOTIDE SEQUENCE [LARGE SCALE GENOMIC DNA]</scope>
    <source>
        <strain evidence="1 2">HMF5405</strain>
    </source>
</reference>
<evidence type="ECO:0000313" key="2">
    <source>
        <dbReference type="Proteomes" id="UP000664628"/>
    </source>
</evidence>
<keyword evidence="2" id="KW-1185">Reference proteome</keyword>
<evidence type="ECO:0000313" key="1">
    <source>
        <dbReference type="EMBL" id="MBO0953009.1"/>
    </source>
</evidence>
<sequence>MEFAPVDLILLAILQEMIADLADPAHHYMIAATYYESQGERQYRPYLYFHRSAIDSIELTQQGMLIRLHIPLESSEPLLIPYKRIWRISHHNQPAFEHQHTIYFNEEEMEAMFDLLP</sequence>